<keyword evidence="2" id="KW-1185">Reference proteome</keyword>
<comment type="caution">
    <text evidence="1">The sequence shown here is derived from an EMBL/GenBank/DDBJ whole genome shotgun (WGS) entry which is preliminary data.</text>
</comment>
<proteinExistence type="predicted"/>
<protein>
    <submittedName>
        <fullName evidence="1">Uncharacterized protein</fullName>
    </submittedName>
</protein>
<sequence>MAEQLGIGKDEVISFQCKLDDHGWKKIISNVDALEMGLFVDSSRVTDLYVKENSVDVNIQSHVQSNVVSSTSEHEVDVECEVDVMDGYCVNSDSSELYSLDEWTDSKNGTDGGYQLSNDSSVEDDDGLYEAAVDPEVEFTGIRNEDEQGTGEGQSESTSKDNIEEGNDSDDLRSLSS</sequence>
<name>A0ACC2M315_PERAE</name>
<dbReference type="EMBL" id="CM056813">
    <property type="protein sequence ID" value="KAJ8640006.1"/>
    <property type="molecule type" value="Genomic_DNA"/>
</dbReference>
<gene>
    <name evidence="1" type="ORF">MRB53_016700</name>
</gene>
<evidence type="ECO:0000313" key="2">
    <source>
        <dbReference type="Proteomes" id="UP001234297"/>
    </source>
</evidence>
<accession>A0ACC2M315</accession>
<reference evidence="1 2" key="1">
    <citation type="journal article" date="2022" name="Hortic Res">
        <title>A haplotype resolved chromosomal level avocado genome allows analysis of novel avocado genes.</title>
        <authorList>
            <person name="Nath O."/>
            <person name="Fletcher S.J."/>
            <person name="Hayward A."/>
            <person name="Shaw L.M."/>
            <person name="Masouleh A.K."/>
            <person name="Furtado A."/>
            <person name="Henry R.J."/>
            <person name="Mitter N."/>
        </authorList>
    </citation>
    <scope>NUCLEOTIDE SEQUENCE [LARGE SCALE GENOMIC DNA]</scope>
    <source>
        <strain evidence="2">cv. Hass</strain>
    </source>
</reference>
<organism evidence="1 2">
    <name type="scientific">Persea americana</name>
    <name type="common">Avocado</name>
    <dbReference type="NCBI Taxonomy" id="3435"/>
    <lineage>
        <taxon>Eukaryota</taxon>
        <taxon>Viridiplantae</taxon>
        <taxon>Streptophyta</taxon>
        <taxon>Embryophyta</taxon>
        <taxon>Tracheophyta</taxon>
        <taxon>Spermatophyta</taxon>
        <taxon>Magnoliopsida</taxon>
        <taxon>Magnoliidae</taxon>
        <taxon>Laurales</taxon>
        <taxon>Lauraceae</taxon>
        <taxon>Persea</taxon>
    </lineage>
</organism>
<dbReference type="Proteomes" id="UP001234297">
    <property type="component" value="Chromosome 5"/>
</dbReference>
<evidence type="ECO:0000313" key="1">
    <source>
        <dbReference type="EMBL" id="KAJ8640006.1"/>
    </source>
</evidence>